<dbReference type="EMBL" id="ML993600">
    <property type="protein sequence ID" value="KAF2165518.1"/>
    <property type="molecule type" value="Genomic_DNA"/>
</dbReference>
<organism evidence="2 3">
    <name type="scientific">Zasmidium cellare ATCC 36951</name>
    <dbReference type="NCBI Taxonomy" id="1080233"/>
    <lineage>
        <taxon>Eukaryota</taxon>
        <taxon>Fungi</taxon>
        <taxon>Dikarya</taxon>
        <taxon>Ascomycota</taxon>
        <taxon>Pezizomycotina</taxon>
        <taxon>Dothideomycetes</taxon>
        <taxon>Dothideomycetidae</taxon>
        <taxon>Mycosphaerellales</taxon>
        <taxon>Mycosphaerellaceae</taxon>
        <taxon>Zasmidium</taxon>
    </lineage>
</organism>
<dbReference type="OrthoDB" id="4434395at2759"/>
<evidence type="ECO:0000313" key="3">
    <source>
        <dbReference type="Proteomes" id="UP000799537"/>
    </source>
</evidence>
<dbReference type="AlphaFoldDB" id="A0A6A6CH49"/>
<dbReference type="Proteomes" id="UP000799537">
    <property type="component" value="Unassembled WGS sequence"/>
</dbReference>
<accession>A0A6A6CH49</accession>
<name>A0A6A6CH49_ZASCE</name>
<keyword evidence="1" id="KW-0732">Signal</keyword>
<dbReference type="GeneID" id="54566398"/>
<proteinExistence type="predicted"/>
<feature type="signal peptide" evidence="1">
    <location>
        <begin position="1"/>
        <end position="19"/>
    </location>
</feature>
<gene>
    <name evidence="2" type="ORF">M409DRAFT_55895</name>
</gene>
<evidence type="ECO:0000313" key="2">
    <source>
        <dbReference type="EMBL" id="KAF2165518.1"/>
    </source>
</evidence>
<protein>
    <submittedName>
        <fullName evidence="2">Uncharacterized protein</fullName>
    </submittedName>
</protein>
<keyword evidence="3" id="KW-1185">Reference proteome</keyword>
<dbReference type="RefSeq" id="XP_033666407.1">
    <property type="nucleotide sequence ID" value="XM_033813126.1"/>
</dbReference>
<feature type="chain" id="PRO_5025658165" evidence="1">
    <location>
        <begin position="20"/>
        <end position="527"/>
    </location>
</feature>
<evidence type="ECO:0000256" key="1">
    <source>
        <dbReference type="SAM" id="SignalP"/>
    </source>
</evidence>
<sequence length="527" mass="56845">MKPVTTLALAAALLPCVRSVGSVGGHVPHKCLNDSGSFSIDHPTSTGNNTLVVYHFPSASSRAVQFTGISYNDEYLLDGVDFDRYSGDVYVSAGARPAFFTNGQDLTGPSVLIRYNPRQDRVVWISNITETVAQLESRLGHSIGGFQDQAEDRKGNSYCMATWGNVLIKVDSRGSAAPFYAPSGPTNATSSAGFGGLFVQGDTMVISDVISQSFVVFHLRSKKPRPHFTHPTNVPAGYKPLLCDSLYAPSRYHGRIALCADDFVNGTGGIVAYASNDSWQTAEYVGIRQNDFNDAPNATVTATLQTEQAIYAVVAYIPGADGTFVNTSYFPIVDITNDIDDIVRPVLSTWDYGWQLSPSSQIAVVPYSTKSATSALGLHKSIASSPLANSHVVQKAASPDPSRASSVVHELYAFARYFEEVSNLIKRLLSLEDLIVECESLPDDRHSGLGFDKSFEIGYQHGVLDIEDVNAVVLPMDSDLVLDLSCDLTVPSLDRFGSLLSAWVVIPQGIDKAAGVPLNSNSRRHSD</sequence>
<reference evidence="2" key="1">
    <citation type="journal article" date="2020" name="Stud. Mycol.">
        <title>101 Dothideomycetes genomes: a test case for predicting lifestyles and emergence of pathogens.</title>
        <authorList>
            <person name="Haridas S."/>
            <person name="Albert R."/>
            <person name="Binder M."/>
            <person name="Bloem J."/>
            <person name="Labutti K."/>
            <person name="Salamov A."/>
            <person name="Andreopoulos B."/>
            <person name="Baker S."/>
            <person name="Barry K."/>
            <person name="Bills G."/>
            <person name="Bluhm B."/>
            <person name="Cannon C."/>
            <person name="Castanera R."/>
            <person name="Culley D."/>
            <person name="Daum C."/>
            <person name="Ezra D."/>
            <person name="Gonzalez J."/>
            <person name="Henrissat B."/>
            <person name="Kuo A."/>
            <person name="Liang C."/>
            <person name="Lipzen A."/>
            <person name="Lutzoni F."/>
            <person name="Magnuson J."/>
            <person name="Mondo S."/>
            <person name="Nolan M."/>
            <person name="Ohm R."/>
            <person name="Pangilinan J."/>
            <person name="Park H.-J."/>
            <person name="Ramirez L."/>
            <person name="Alfaro M."/>
            <person name="Sun H."/>
            <person name="Tritt A."/>
            <person name="Yoshinaga Y."/>
            <person name="Zwiers L.-H."/>
            <person name="Turgeon B."/>
            <person name="Goodwin S."/>
            <person name="Spatafora J."/>
            <person name="Crous P."/>
            <person name="Grigoriev I."/>
        </authorList>
    </citation>
    <scope>NUCLEOTIDE SEQUENCE</scope>
    <source>
        <strain evidence="2">ATCC 36951</strain>
    </source>
</reference>